<dbReference type="Pfam" id="PF00871">
    <property type="entry name" value="Acetate_kinase"/>
    <property type="match status" value="1"/>
</dbReference>
<dbReference type="Proteomes" id="UP000680679">
    <property type="component" value="Chromosome"/>
</dbReference>
<gene>
    <name evidence="6 8" type="primary">ackA</name>
    <name evidence="8" type="ORF">Atep_09630</name>
</gene>
<proteinExistence type="inferred from homology"/>
<feature type="site" description="Transition state stabilizer" evidence="6">
    <location>
        <position position="182"/>
    </location>
</feature>
<dbReference type="HAMAP" id="MF_00020">
    <property type="entry name" value="Acetate_kinase"/>
    <property type="match status" value="1"/>
</dbReference>
<comment type="similarity">
    <text evidence="1 6 7">Belongs to the acetokinase family.</text>
</comment>
<dbReference type="PANTHER" id="PTHR21060">
    <property type="entry name" value="ACETATE KINASE"/>
    <property type="match status" value="1"/>
</dbReference>
<dbReference type="EC" id="2.7.2.1" evidence="6"/>
<feature type="binding site" evidence="6">
    <location>
        <position position="14"/>
    </location>
    <ligand>
        <name>ATP</name>
        <dbReference type="ChEBI" id="CHEBI:30616"/>
    </ligand>
</feature>
<feature type="binding site" evidence="6">
    <location>
        <position position="93"/>
    </location>
    <ligand>
        <name>substrate</name>
    </ligand>
</feature>
<evidence type="ECO:0000256" key="6">
    <source>
        <dbReference type="HAMAP-Rule" id="MF_00020"/>
    </source>
</evidence>
<protein>
    <recommendedName>
        <fullName evidence="6">Acetate kinase</fullName>
        <ecNumber evidence="6">2.7.2.1</ecNumber>
    </recommendedName>
    <alternativeName>
        <fullName evidence="6">Acetokinase</fullName>
    </alternativeName>
</protein>
<feature type="binding site" evidence="6">
    <location>
        <begin position="210"/>
        <end position="214"/>
    </location>
    <ligand>
        <name>ATP</name>
        <dbReference type="ChEBI" id="CHEBI:30616"/>
    </ligand>
</feature>
<dbReference type="NCBIfam" id="TIGR00016">
    <property type="entry name" value="ackA"/>
    <property type="match status" value="1"/>
</dbReference>
<dbReference type="InterPro" id="IPR043129">
    <property type="entry name" value="ATPase_NBD"/>
</dbReference>
<comment type="cofactor">
    <cofactor evidence="6">
        <name>Mg(2+)</name>
        <dbReference type="ChEBI" id="CHEBI:18420"/>
    </cofactor>
    <cofactor evidence="6">
        <name>Mn(2+)</name>
        <dbReference type="ChEBI" id="CHEBI:29035"/>
    </cofactor>
    <text evidence="6">Mg(2+). Can also accept Mn(2+).</text>
</comment>
<dbReference type="RefSeq" id="WP_213380524.1">
    <property type="nucleotide sequence ID" value="NZ_AP024563.1"/>
</dbReference>
<comment type="subcellular location">
    <subcellularLocation>
        <location evidence="6">Cytoplasm</location>
    </subcellularLocation>
</comment>
<evidence type="ECO:0000313" key="8">
    <source>
        <dbReference type="EMBL" id="BCU06286.1"/>
    </source>
</evidence>
<comment type="subunit">
    <text evidence="6">Homodimer.</text>
</comment>
<evidence type="ECO:0000256" key="7">
    <source>
        <dbReference type="RuleBase" id="RU003835"/>
    </source>
</evidence>
<feature type="binding site" evidence="6">
    <location>
        <begin position="332"/>
        <end position="336"/>
    </location>
    <ligand>
        <name>ATP</name>
        <dbReference type="ChEBI" id="CHEBI:30616"/>
    </ligand>
</feature>
<evidence type="ECO:0000256" key="2">
    <source>
        <dbReference type="ARBA" id="ARBA00022679"/>
    </source>
</evidence>
<feature type="binding site" evidence="6">
    <location>
        <position position="7"/>
    </location>
    <ligand>
        <name>Mg(2+)</name>
        <dbReference type="ChEBI" id="CHEBI:18420"/>
    </ligand>
</feature>
<evidence type="ECO:0000256" key="4">
    <source>
        <dbReference type="ARBA" id="ARBA00022777"/>
    </source>
</evidence>
<name>A0ABM7QKN4_9GAMM</name>
<feature type="site" description="Transition state stabilizer" evidence="6">
    <location>
        <position position="243"/>
    </location>
</feature>
<keyword evidence="6" id="KW-0479">Metal-binding</keyword>
<dbReference type="PROSITE" id="PS01076">
    <property type="entry name" value="ACETATE_KINASE_2"/>
    <property type="match status" value="1"/>
</dbReference>
<dbReference type="Gene3D" id="3.30.420.40">
    <property type="match status" value="2"/>
</dbReference>
<keyword evidence="5 6" id="KW-0067">ATP-binding</keyword>
<dbReference type="SUPFAM" id="SSF53067">
    <property type="entry name" value="Actin-like ATPase domain"/>
    <property type="match status" value="2"/>
</dbReference>
<dbReference type="GO" id="GO:0016301">
    <property type="term" value="F:kinase activity"/>
    <property type="evidence" value="ECO:0007669"/>
    <property type="project" value="UniProtKB-KW"/>
</dbReference>
<feature type="binding site" evidence="6">
    <location>
        <position position="387"/>
    </location>
    <ligand>
        <name>Mg(2+)</name>
        <dbReference type="ChEBI" id="CHEBI:18420"/>
    </ligand>
</feature>
<keyword evidence="4 6" id="KW-0418">Kinase</keyword>
<keyword evidence="6" id="KW-0460">Magnesium</keyword>
<keyword evidence="3 6" id="KW-0547">Nucleotide-binding</keyword>
<evidence type="ECO:0000256" key="5">
    <source>
        <dbReference type="ARBA" id="ARBA00022840"/>
    </source>
</evidence>
<feature type="active site" description="Proton donor/acceptor" evidence="6">
    <location>
        <position position="150"/>
    </location>
</feature>
<comment type="pathway">
    <text evidence="6">Metabolic intermediate biosynthesis; acetyl-CoA biosynthesis; acetyl-CoA from acetate: step 1/2.</text>
</comment>
<comment type="catalytic activity">
    <reaction evidence="6">
        <text>acetate + ATP = acetyl phosphate + ADP</text>
        <dbReference type="Rhea" id="RHEA:11352"/>
        <dbReference type="ChEBI" id="CHEBI:22191"/>
        <dbReference type="ChEBI" id="CHEBI:30089"/>
        <dbReference type="ChEBI" id="CHEBI:30616"/>
        <dbReference type="ChEBI" id="CHEBI:456216"/>
        <dbReference type="EC" id="2.7.2.1"/>
    </reaction>
</comment>
<evidence type="ECO:0000256" key="3">
    <source>
        <dbReference type="ARBA" id="ARBA00022741"/>
    </source>
</evidence>
<keyword evidence="2 6" id="KW-0808">Transferase</keyword>
<dbReference type="PIRSF" id="PIRSF000722">
    <property type="entry name" value="Acetate_prop_kin"/>
    <property type="match status" value="1"/>
</dbReference>
<sequence>MKVLVLNSGSSSIKYQLFRVEDWQAPASGLVARIGEPEGEIKLNWLDGDEASHSSQEALPIPNHEQGIDHIIRALRDSGVLVEVSELAAIGHRVVHGGVRFKQPARIDDSVIAAIREVVPLAPLHNPGHLAGIEAARAHFPGVPAVAVFDTAFHQTMPPSAYRYAIPEALYTEHRIRRYGFHGTSHHYVAKRAAELLGKPLDQCNLITLHLGNGASATAIRAGQCVDTSMGLTPLEGLVMGTRSGDIDPAVVIYLCKHLGLDADEIDRLLNRQSGLLGLCGVNDMREIDQLAAAGDERAELAIAITTHRLKKYIGAYYAELGRVDAVVFTGGIGENAAEIRRRACEGLERLGIRLDTELNESRALRGERCISAPDGEVRVLVVPTNEELEIAQQALRTVAGEDGSGIIHPSTR</sequence>
<dbReference type="InterPro" id="IPR023865">
    <property type="entry name" value="Aliphatic_acid_kinase_CS"/>
</dbReference>
<comment type="function">
    <text evidence="6">Catalyzes the formation of acetyl phosphate from acetate and ATP. Can also catalyze the reverse reaction.</text>
</comment>
<evidence type="ECO:0000256" key="1">
    <source>
        <dbReference type="ARBA" id="ARBA00008748"/>
    </source>
</evidence>
<keyword evidence="9" id="KW-1185">Reference proteome</keyword>
<keyword evidence="6" id="KW-0963">Cytoplasm</keyword>
<dbReference type="PRINTS" id="PR00471">
    <property type="entry name" value="ACETATEKNASE"/>
</dbReference>
<dbReference type="EMBL" id="AP024563">
    <property type="protein sequence ID" value="BCU06286.1"/>
    <property type="molecule type" value="Genomic_DNA"/>
</dbReference>
<dbReference type="PANTHER" id="PTHR21060:SF15">
    <property type="entry name" value="ACETATE KINASE-RELATED"/>
    <property type="match status" value="1"/>
</dbReference>
<reference evidence="8 9" key="1">
    <citation type="submission" date="2021-04" db="EMBL/GenBank/DDBJ databases">
        <title>Complete genome sequencing of Allochromatium tepidum strain NZ.</title>
        <authorList>
            <person name="Tsukatani Y."/>
            <person name="Mori H."/>
        </authorList>
    </citation>
    <scope>NUCLEOTIDE SEQUENCE [LARGE SCALE GENOMIC DNA]</scope>
    <source>
        <strain evidence="8 9">NZ</strain>
    </source>
</reference>
<accession>A0ABM7QKN4</accession>
<dbReference type="InterPro" id="IPR004372">
    <property type="entry name" value="Ac/propionate_kinase"/>
</dbReference>
<organism evidence="8 9">
    <name type="scientific">Allochromatium tepidum</name>
    <dbReference type="NCBI Taxonomy" id="553982"/>
    <lineage>
        <taxon>Bacteria</taxon>
        <taxon>Pseudomonadati</taxon>
        <taxon>Pseudomonadota</taxon>
        <taxon>Gammaproteobacteria</taxon>
        <taxon>Chromatiales</taxon>
        <taxon>Chromatiaceae</taxon>
        <taxon>Allochromatium</taxon>
    </lineage>
</organism>
<dbReference type="CDD" id="cd24010">
    <property type="entry name" value="ASKHA_NBD_AcK_PK"/>
    <property type="match status" value="1"/>
</dbReference>
<evidence type="ECO:0000313" key="9">
    <source>
        <dbReference type="Proteomes" id="UP000680679"/>
    </source>
</evidence>
<feature type="binding site" evidence="6">
    <location>
        <begin position="284"/>
        <end position="286"/>
    </location>
    <ligand>
        <name>ATP</name>
        <dbReference type="ChEBI" id="CHEBI:30616"/>
    </ligand>
</feature>
<dbReference type="PROSITE" id="PS01075">
    <property type="entry name" value="ACETATE_KINASE_1"/>
    <property type="match status" value="1"/>
</dbReference>
<dbReference type="InterPro" id="IPR000890">
    <property type="entry name" value="Aliphatic_acid_kin_short-chain"/>
</dbReference>